<evidence type="ECO:0000313" key="2">
    <source>
        <dbReference type="EMBL" id="KRT55041.1"/>
    </source>
</evidence>
<dbReference type="InterPro" id="IPR001509">
    <property type="entry name" value="Epimerase_deHydtase"/>
</dbReference>
<gene>
    <name evidence="2" type="ORF">Ga0074115_11313</name>
</gene>
<dbReference type="Proteomes" id="UP000051634">
    <property type="component" value="Unassembled WGS sequence"/>
</dbReference>
<reference evidence="2 3" key="1">
    <citation type="submission" date="2015-11" db="EMBL/GenBank/DDBJ databases">
        <title>The genome of Candidatus Endoriftia persephone in Ridgeia piscesae and population structure of the North Eastern Pacific vestimentiferan symbionts.</title>
        <authorList>
            <person name="Perez M."/>
            <person name="Juniper K.S."/>
        </authorList>
    </citation>
    <scope>NUCLEOTIDE SEQUENCE [LARGE SCALE GENOMIC DNA]</scope>
    <source>
        <strain evidence="2">Ind11</strain>
    </source>
</reference>
<evidence type="ECO:0000259" key="1">
    <source>
        <dbReference type="Pfam" id="PF01370"/>
    </source>
</evidence>
<comment type="caution">
    <text evidence="2">The sequence shown here is derived from an EMBL/GenBank/DDBJ whole genome shotgun (WGS) entry which is preliminary data.</text>
</comment>
<dbReference type="OrthoDB" id="9801056at2"/>
<dbReference type="Gene3D" id="3.40.50.720">
    <property type="entry name" value="NAD(P)-binding Rossmann-like Domain"/>
    <property type="match status" value="1"/>
</dbReference>
<accession>A0A0T5YWY9</accession>
<dbReference type="Gene3D" id="3.90.25.10">
    <property type="entry name" value="UDP-galactose 4-epimerase, domain 1"/>
    <property type="match status" value="1"/>
</dbReference>
<name>A0A0T5YWY9_9GAMM</name>
<dbReference type="PANTHER" id="PTHR43245:SF53">
    <property type="entry name" value="EPIMERASE-RELATED"/>
    <property type="match status" value="1"/>
</dbReference>
<organism evidence="2 3">
    <name type="scientific">endosymbiont of Ridgeia piscesae</name>
    <dbReference type="NCBI Taxonomy" id="54398"/>
    <lineage>
        <taxon>Bacteria</taxon>
        <taxon>Pseudomonadati</taxon>
        <taxon>Pseudomonadota</taxon>
        <taxon>Gammaproteobacteria</taxon>
        <taxon>sulfur-oxidizing symbionts</taxon>
    </lineage>
</organism>
<dbReference type="RefSeq" id="WP_060528421.1">
    <property type="nucleotide sequence ID" value="NZ_KQ557129.1"/>
</dbReference>
<dbReference type="AlphaFoldDB" id="A0A0T5YWY9"/>
<dbReference type="Pfam" id="PF01370">
    <property type="entry name" value="Epimerase"/>
    <property type="match status" value="1"/>
</dbReference>
<evidence type="ECO:0000313" key="3">
    <source>
        <dbReference type="Proteomes" id="UP000051634"/>
    </source>
</evidence>
<dbReference type="InterPro" id="IPR036291">
    <property type="entry name" value="NAD(P)-bd_dom_sf"/>
</dbReference>
<sequence length="305" mass="33193">MSQTVWVTGVAGFTGRHLVAFLRQLPEPPRIVGLGLGAVDGVELDAHFPLDVTDPGQIEAAIAQERPDIVFHLAAVMPPCDDALLWHVNVGGTNNLLRALAKAGCQQTRILLVGSAAEYQMREDGLLSEDDPIAGETHYGQSKSAQIEWARQIAGLFGLSLVVARPFNLIGPGLPERWVAAMLCAQFADPGTATITVGNTASERDFVDVRDCVQAYWELALKGTPGEAYNVCSNHPTGIGELIDILQALTDGRHSVEVDRSRFRSVDLDRVYGTNHKIREAIGWQPQISLKQSLLDMLDEHRDGE</sequence>
<dbReference type="PANTHER" id="PTHR43245">
    <property type="entry name" value="BIFUNCTIONAL POLYMYXIN RESISTANCE PROTEIN ARNA"/>
    <property type="match status" value="1"/>
</dbReference>
<proteinExistence type="predicted"/>
<protein>
    <submittedName>
        <fullName evidence="2">Nucleoside-diphosphate-sugar epimerase</fullName>
    </submittedName>
</protein>
<dbReference type="SUPFAM" id="SSF51735">
    <property type="entry name" value="NAD(P)-binding Rossmann-fold domains"/>
    <property type="match status" value="1"/>
</dbReference>
<feature type="domain" description="NAD-dependent epimerase/dehydratase" evidence="1">
    <location>
        <begin position="6"/>
        <end position="232"/>
    </location>
</feature>
<dbReference type="EMBL" id="LDXT01000084">
    <property type="protein sequence ID" value="KRT55041.1"/>
    <property type="molecule type" value="Genomic_DNA"/>
</dbReference>
<keyword evidence="3" id="KW-1185">Reference proteome</keyword>
<dbReference type="InterPro" id="IPR050177">
    <property type="entry name" value="Lipid_A_modif_metabolic_enz"/>
</dbReference>